<dbReference type="EMBL" id="CAMXCT020001748">
    <property type="protein sequence ID" value="CAL1146102.1"/>
    <property type="molecule type" value="Genomic_DNA"/>
</dbReference>
<gene>
    <name evidence="2" type="ORF">C1SCF055_LOCUS19529</name>
</gene>
<feature type="region of interest" description="Disordered" evidence="1">
    <location>
        <begin position="935"/>
        <end position="962"/>
    </location>
</feature>
<dbReference type="EMBL" id="CAMXCT010001748">
    <property type="protein sequence ID" value="CAI3992727.1"/>
    <property type="molecule type" value="Genomic_DNA"/>
</dbReference>
<evidence type="ECO:0000313" key="3">
    <source>
        <dbReference type="EMBL" id="CAL1146102.1"/>
    </source>
</evidence>
<sequence length="1575" mass="175755">MSQLAHWVLGLAVDGQRARDLVHPHAADSPVVLHCLVVFTAAFSAWLRWDTAPTLGMCPTLDLLSRVLDTTSVMTMGAMILPDLAFLDRPLEITPARLAMEMETVKAEFRNLNGPLMSWRREAPGHLGAGLDRLTLAVIQACQELAYYETIPILTVVSENLERWNGIFTDLHLRVPPQTPALRVYVTPTAGSDGAPVTTMSRARVAEETARLQAVALQDTRDAHRGLRECRYVNRVTSITSIDREKVDSSLRVFTSVDLHVHRIGGQMSAQDSGGLARVWQVLRETGQQESGRKDDIPTQARWDAPAVRPAKRASLQAAVDAALPNNRRRCLEALERDITPHNPRLTQRSKPTSRCVKHDIPVASLLGLGPSTLKDSFDVENLAEIRVEHEIEPFSMALLHPESRQRHAVRQTDIVSNSPAVPAQDVEEHPTFESALPMPSANDKSKEAVTSAEARGIKTSPTLALIAADRDTFVAQVVGPLLDGYKKGAREFSLEDEEKPIAAAVLEHMWSEAAMQWQQRQASVLMATAPLAMPAGYNDITVDGRPRKFPEKEVLGAEQVLGRMWHEHTVSKTYAPVQLGEILAKRSFTAAGEVSPLQKQTKAVQMLRVQDDQIIQEEDEKSWTPRRKTMSMFTQFADWFIQKLRARPTKLENLRMFWESAGWKMAMGMRSGQSFGDISTEVMADVCLLNEAMSKEFPIDTKATTPKKRPVTEEIGPPSSRQKGNYWGPGNHYKGSKGNQNGRQPNYNQCFLQDDYQAVAELIQKQDPGHQCLIVVTAGTPCPDYSAVMDKSEGRKRPEGSKFGEFIDRLMNLRELPGHKLLTTAENVVMNHPSDCQYISDRLASDPIVLDSADCCMVSRPRLWWSNIKWQDIKEHPLTGQKVQWSQFNGHRQIKLVLPQQDVANFKMGGLRFHEDVLQGRKHALRRRVQIHRAGPPQPRTGSGRPKLHVNDGWQTTGNLPRGMTTTMPWLGWERMMANSWHLSSALLMPAFMLQWAYGQGTQVPVPVHESAIQKAVYTNNGDKRVTQVPVLVELLKLAGHQGHSELEKDSHKDLTWLSLTPGTGWLPRLDGRYAAPISMEEFYRQNCLYVQEKLKTARPSPHWRVMLDELLAEQQKGQVEGPLQAPEAWGMTLPECDGISLQRAPTERAWAAMCFEVVQSDKVRRCEDYRRSYHNSTVRVGDCPHYNGGVLDSRDASPPAAHLCGATEPHPSEGGISVGLLSLWRRLGIFSSKIAGGTGHFVDDWAGVELVATSQSSCWAFKSFFQQLGLDMKPEKEQLPAKAQKVLGVIVRATEDMLLVEICPKRRDKLLVALLDDLLTTNTLTPDEAQHISGKLGFMATTLFGGMGAAAIQPFNARAHSLCEQKNNKLTFALRASIHTLRQLLMDSRPRSIPWVSQSPTVQAVIYSDAFFQLGERQLKPEQVPMEFVKKFVSRKAFIYMMEILAAVVAVVFMQDELPPYFITFVDNQAGRLPVFKYVPSTLNISDPVSRHDTSMAEKAGWTEKKVDCMALLSALESFAQEMPEKLDEKALSHSALTAIAHAGLGHVEDVGILQYTSVRCLDISKELLTDGM</sequence>
<evidence type="ECO:0000313" key="4">
    <source>
        <dbReference type="EMBL" id="CAL4780039.1"/>
    </source>
</evidence>
<evidence type="ECO:0000313" key="2">
    <source>
        <dbReference type="EMBL" id="CAI3992727.1"/>
    </source>
</evidence>
<dbReference type="EMBL" id="CAMXCT030001748">
    <property type="protein sequence ID" value="CAL4780039.1"/>
    <property type="molecule type" value="Genomic_DNA"/>
</dbReference>
<comment type="caution">
    <text evidence="2">The sequence shown here is derived from an EMBL/GenBank/DDBJ whole genome shotgun (WGS) entry which is preliminary data.</text>
</comment>
<feature type="compositionally biased region" description="Polar residues" evidence="1">
    <location>
        <begin position="738"/>
        <end position="747"/>
    </location>
</feature>
<evidence type="ECO:0000256" key="1">
    <source>
        <dbReference type="SAM" id="MobiDB-lite"/>
    </source>
</evidence>
<proteinExistence type="predicted"/>
<feature type="region of interest" description="Disordered" evidence="1">
    <location>
        <begin position="703"/>
        <end position="747"/>
    </location>
</feature>
<evidence type="ECO:0000313" key="5">
    <source>
        <dbReference type="Proteomes" id="UP001152797"/>
    </source>
</evidence>
<name>A0A9P1CKI2_9DINO</name>
<dbReference type="InterPro" id="IPR029063">
    <property type="entry name" value="SAM-dependent_MTases_sf"/>
</dbReference>
<keyword evidence="5" id="KW-1185">Reference proteome</keyword>
<dbReference type="Gene3D" id="3.40.50.150">
    <property type="entry name" value="Vaccinia Virus protein VP39"/>
    <property type="match status" value="1"/>
</dbReference>
<protein>
    <submittedName>
        <fullName evidence="4">DNA (Cytosine-5)-methyltransferase 3B</fullName>
    </submittedName>
</protein>
<accession>A0A9P1CKI2</accession>
<reference evidence="3" key="2">
    <citation type="submission" date="2024-04" db="EMBL/GenBank/DDBJ databases">
        <authorList>
            <person name="Chen Y."/>
            <person name="Shah S."/>
            <person name="Dougan E. K."/>
            <person name="Thang M."/>
            <person name="Chan C."/>
        </authorList>
    </citation>
    <scope>NUCLEOTIDE SEQUENCE [LARGE SCALE GENOMIC DNA]</scope>
</reference>
<organism evidence="2">
    <name type="scientific">Cladocopium goreaui</name>
    <dbReference type="NCBI Taxonomy" id="2562237"/>
    <lineage>
        <taxon>Eukaryota</taxon>
        <taxon>Sar</taxon>
        <taxon>Alveolata</taxon>
        <taxon>Dinophyceae</taxon>
        <taxon>Suessiales</taxon>
        <taxon>Symbiodiniaceae</taxon>
        <taxon>Cladocopium</taxon>
    </lineage>
</organism>
<reference evidence="2" key="1">
    <citation type="submission" date="2022-10" db="EMBL/GenBank/DDBJ databases">
        <authorList>
            <person name="Chen Y."/>
            <person name="Dougan E. K."/>
            <person name="Chan C."/>
            <person name="Rhodes N."/>
            <person name="Thang M."/>
        </authorList>
    </citation>
    <scope>NUCLEOTIDE SEQUENCE</scope>
</reference>
<dbReference type="Proteomes" id="UP001152797">
    <property type="component" value="Unassembled WGS sequence"/>
</dbReference>